<dbReference type="Gene3D" id="1.10.10.10">
    <property type="entry name" value="Winged helix-like DNA-binding domain superfamily/Winged helix DNA-binding domain"/>
    <property type="match status" value="1"/>
</dbReference>
<gene>
    <name evidence="5" type="ORF">F7O44_09760</name>
</gene>
<dbReference type="AlphaFoldDB" id="A0A7K3M227"/>
<comment type="similarity">
    <text evidence="1">Belongs to the AfsR/DnrI/RedD regulatory family.</text>
</comment>
<dbReference type="InterPro" id="IPR011990">
    <property type="entry name" value="TPR-like_helical_dom_sf"/>
</dbReference>
<feature type="domain" description="OmpR/PhoB-type" evidence="4">
    <location>
        <begin position="1"/>
        <end position="96"/>
    </location>
</feature>
<keyword evidence="2 3" id="KW-0238">DNA-binding</keyword>
<evidence type="ECO:0000313" key="6">
    <source>
        <dbReference type="Proteomes" id="UP000460435"/>
    </source>
</evidence>
<dbReference type="GO" id="GO:0000160">
    <property type="term" value="P:phosphorelay signal transduction system"/>
    <property type="evidence" value="ECO:0007669"/>
    <property type="project" value="InterPro"/>
</dbReference>
<dbReference type="InterPro" id="IPR016032">
    <property type="entry name" value="Sig_transdc_resp-reg_C-effctor"/>
</dbReference>
<dbReference type="Pfam" id="PF13191">
    <property type="entry name" value="AAA_16"/>
    <property type="match status" value="1"/>
</dbReference>
<organism evidence="5 6">
    <name type="scientific">Phytoactinopolyspora mesophila</name>
    <dbReference type="NCBI Taxonomy" id="2650750"/>
    <lineage>
        <taxon>Bacteria</taxon>
        <taxon>Bacillati</taxon>
        <taxon>Actinomycetota</taxon>
        <taxon>Actinomycetes</taxon>
        <taxon>Jiangellales</taxon>
        <taxon>Jiangellaceae</taxon>
        <taxon>Phytoactinopolyspora</taxon>
    </lineage>
</organism>
<proteinExistence type="inferred from homology"/>
<dbReference type="GO" id="GO:0003677">
    <property type="term" value="F:DNA binding"/>
    <property type="evidence" value="ECO:0007669"/>
    <property type="project" value="UniProtKB-UniRule"/>
</dbReference>
<dbReference type="Pfam" id="PF00486">
    <property type="entry name" value="Trans_reg_C"/>
    <property type="match status" value="1"/>
</dbReference>
<evidence type="ECO:0000256" key="3">
    <source>
        <dbReference type="PROSITE-ProRule" id="PRU01091"/>
    </source>
</evidence>
<dbReference type="SUPFAM" id="SSF46894">
    <property type="entry name" value="C-terminal effector domain of the bipartite response regulators"/>
    <property type="match status" value="1"/>
</dbReference>
<dbReference type="PANTHER" id="PTHR47691">
    <property type="entry name" value="REGULATOR-RELATED"/>
    <property type="match status" value="1"/>
</dbReference>
<dbReference type="Proteomes" id="UP000460435">
    <property type="component" value="Unassembled WGS sequence"/>
</dbReference>
<feature type="DNA-binding region" description="OmpR/PhoB-type" evidence="3">
    <location>
        <begin position="1"/>
        <end position="96"/>
    </location>
</feature>
<dbReference type="SMART" id="SM01043">
    <property type="entry name" value="BTAD"/>
    <property type="match status" value="1"/>
</dbReference>
<evidence type="ECO:0000313" key="5">
    <source>
        <dbReference type="EMBL" id="NDL57355.1"/>
    </source>
</evidence>
<evidence type="ECO:0000259" key="4">
    <source>
        <dbReference type="PROSITE" id="PS51755"/>
    </source>
</evidence>
<dbReference type="EMBL" id="WLZY01000002">
    <property type="protein sequence ID" value="NDL57355.1"/>
    <property type="molecule type" value="Genomic_DNA"/>
</dbReference>
<dbReference type="InterPro" id="IPR058852">
    <property type="entry name" value="HTH_77"/>
</dbReference>
<protein>
    <submittedName>
        <fullName evidence="5">AAA family ATPase</fullName>
    </submittedName>
</protein>
<accession>A0A7K3M227</accession>
<dbReference type="InterPro" id="IPR036388">
    <property type="entry name" value="WH-like_DNA-bd_sf"/>
</dbReference>
<name>A0A7K3M227_9ACTN</name>
<dbReference type="CDD" id="cd15831">
    <property type="entry name" value="BTAD"/>
    <property type="match status" value="1"/>
</dbReference>
<dbReference type="SMART" id="SM00862">
    <property type="entry name" value="Trans_reg_C"/>
    <property type="match status" value="1"/>
</dbReference>
<dbReference type="Pfam" id="PF03704">
    <property type="entry name" value="BTAD"/>
    <property type="match status" value="1"/>
</dbReference>
<dbReference type="InterPro" id="IPR041664">
    <property type="entry name" value="AAA_16"/>
</dbReference>
<dbReference type="Gene3D" id="1.25.40.10">
    <property type="entry name" value="Tetratricopeptide repeat domain"/>
    <property type="match status" value="3"/>
</dbReference>
<dbReference type="GO" id="GO:0006355">
    <property type="term" value="P:regulation of DNA-templated transcription"/>
    <property type="evidence" value="ECO:0007669"/>
    <property type="project" value="InterPro"/>
</dbReference>
<dbReference type="SUPFAM" id="SSF52540">
    <property type="entry name" value="P-loop containing nucleoside triphosphate hydrolases"/>
    <property type="match status" value="1"/>
</dbReference>
<dbReference type="SUPFAM" id="SSF48452">
    <property type="entry name" value="TPR-like"/>
    <property type="match status" value="3"/>
</dbReference>
<dbReference type="Gene3D" id="3.40.50.300">
    <property type="entry name" value="P-loop containing nucleotide triphosphate hydrolases"/>
    <property type="match status" value="1"/>
</dbReference>
<dbReference type="InterPro" id="IPR001867">
    <property type="entry name" value="OmpR/PhoB-type_DNA-bd"/>
</dbReference>
<dbReference type="PANTHER" id="PTHR47691:SF3">
    <property type="entry name" value="HTH-TYPE TRANSCRIPTIONAL REGULATOR RV0890C-RELATED"/>
    <property type="match status" value="1"/>
</dbReference>
<comment type="caution">
    <text evidence="5">The sequence shown here is derived from an EMBL/GenBank/DDBJ whole genome shotgun (WGS) entry which is preliminary data.</text>
</comment>
<evidence type="ECO:0000256" key="1">
    <source>
        <dbReference type="ARBA" id="ARBA00005820"/>
    </source>
</evidence>
<dbReference type="InterPro" id="IPR005158">
    <property type="entry name" value="BTAD"/>
</dbReference>
<dbReference type="Pfam" id="PF25872">
    <property type="entry name" value="HTH_77"/>
    <property type="match status" value="1"/>
</dbReference>
<dbReference type="PROSITE" id="PS51755">
    <property type="entry name" value="OMPR_PHOB"/>
    <property type="match status" value="1"/>
</dbReference>
<reference evidence="5 6" key="1">
    <citation type="submission" date="2019-11" db="EMBL/GenBank/DDBJ databases">
        <authorList>
            <person name="Li X.-J."/>
            <person name="Feng X.-M."/>
        </authorList>
    </citation>
    <scope>NUCLEOTIDE SEQUENCE [LARGE SCALE GENOMIC DNA]</scope>
    <source>
        <strain evidence="5 6">XMNu-373</strain>
    </source>
</reference>
<dbReference type="RefSeq" id="WP_162449999.1">
    <property type="nucleotide sequence ID" value="NZ_WLZY01000002.1"/>
</dbReference>
<evidence type="ECO:0000256" key="2">
    <source>
        <dbReference type="ARBA" id="ARBA00023125"/>
    </source>
</evidence>
<keyword evidence="6" id="KW-1185">Reference proteome</keyword>
<sequence length="1115" mass="119876">MRFGVLGPLAVWTAEGRLIRVPEVKVRILLTHLLISNGRVVPADRLIDDMWGANLPANPSGALQTRISQLRRVLDDAAPGGRSLVTSQAPGYVLEAAPEDIDTGRFQALVARAHTADDAQTKASLLADALALWRGPALIDFRDEDFARPEIVRLDELRLTAVEEQAEARLELGEHTLLADELSELVAQHPLRERLRAAQLRALYRAGRQSEALDSYRRLRAELADELGVDPSPELNTLYEAILRQDPQLAAHPPRTAARPVPGNLPSALTSLVGRETAVDEVGQLLDSDRLVTLTGPGGIGKTSLAIEAAHRVRGSFRDGAWLVELAGVVQPTGAHPDSADPTQAAAGLAAVAETVTAALNVRDESSMPVPGAAADPMVMASQLAEALRAKHMLVVLDNCEHVADAVATLTTTLLRAAPELRIVVTSQRSLNVTGERLWTVPPLTLPAPRSDLQALQASSAVQLFVERAAAAAPGFALDATNAEVVEHICRRLDGLPLALELAATRVRALGVHELAARLDDRFRVLGTGQPRTQTQHRTLRAMIEWSWSLLDPAQQTVLRRLAVHADGCTLRAAEAVSAGAGEAGEDVAREDVVDILSDLVDRSLVVVAEHSAGDGPRYRLLESVAAYAEEQLRAAGEAEHVRDRHRRYYLELLTTAGAHLHGPAQREWLLRLDTEFGNLRRAFESAVADGDPGAALQMANQSAWYWVLRGRFREGRRWLETACSMPTAVPDLESARATAHIWQAALTLRLGEPAAAPVVVAATTEPRDLNQLAGRARAEWFLSFARIGIGDAAATEELTRRTLGVFQAIGDQWGTAAALGTLAQQMMLRGQLAQVREHGEKSMDLFTELGDRWGQLHASFALGSLAQVIGRYDEAARWHRDGFRMAEELELGTEVSDKLIALGRVALLKGDYARADELHQQARERAAEQGYVVGQVFADTGLALSARRQGNLETAESLLLSVLDWEQRLDSDAGAALILAELGFVAEQRGDQQAALSFQLDGLSAARRTGDPRAVALALEGLAGALSAGALSSDAPTGWAARLLGTAAAVRESTGAPLPAAERGDVDRIAASVRAILGGAEFSSEFEHGRAAELEQCLAAVDRRWPSVVDPKAV</sequence>
<dbReference type="InterPro" id="IPR027417">
    <property type="entry name" value="P-loop_NTPase"/>
</dbReference>